<dbReference type="SUPFAM" id="SSF51126">
    <property type="entry name" value="Pectin lyase-like"/>
    <property type="match status" value="1"/>
</dbReference>
<evidence type="ECO:0000313" key="1">
    <source>
        <dbReference type="EMBL" id="MBE9104602.1"/>
    </source>
</evidence>
<proteinExistence type="predicted"/>
<gene>
    <name evidence="1" type="ORF">IQ229_06520</name>
</gene>
<evidence type="ECO:0000313" key="2">
    <source>
        <dbReference type="Proteomes" id="UP000647836"/>
    </source>
</evidence>
<sequence length="145" mass="15213">MAGGTVGLNVNSSSLLLSFPDDIQGADVSLNNGTEVNVRADGGGNITINAQNLSIDGESKLQAGIADNLRSLDPKTEDIDINATATVDLNNSPIANLIVVEAVGKEGDINITPESVSFEGQGNINLRSRDFLLLRRGSSITRHIK</sequence>
<organism evidence="1 2">
    <name type="scientific">Nostoc cf. edaphicum LEGE 07299</name>
    <dbReference type="NCBI Taxonomy" id="2777974"/>
    <lineage>
        <taxon>Bacteria</taxon>
        <taxon>Bacillati</taxon>
        <taxon>Cyanobacteriota</taxon>
        <taxon>Cyanophyceae</taxon>
        <taxon>Nostocales</taxon>
        <taxon>Nostocaceae</taxon>
        <taxon>Nostoc</taxon>
    </lineage>
</organism>
<dbReference type="InterPro" id="IPR011050">
    <property type="entry name" value="Pectin_lyase_fold/virulence"/>
</dbReference>
<feature type="non-terminal residue" evidence="1">
    <location>
        <position position="145"/>
    </location>
</feature>
<comment type="caution">
    <text evidence="1">The sequence shown here is derived from an EMBL/GenBank/DDBJ whole genome shotgun (WGS) entry which is preliminary data.</text>
</comment>
<keyword evidence="2" id="KW-1185">Reference proteome</keyword>
<name>A0ABR9TW13_9NOSO</name>
<dbReference type="EMBL" id="JADEXF010000151">
    <property type="protein sequence ID" value="MBE9104602.1"/>
    <property type="molecule type" value="Genomic_DNA"/>
</dbReference>
<accession>A0ABR9TW13</accession>
<protein>
    <submittedName>
        <fullName evidence="1">S-layer family protein</fullName>
    </submittedName>
</protein>
<reference evidence="1 2" key="1">
    <citation type="submission" date="2020-10" db="EMBL/GenBank/DDBJ databases">
        <authorList>
            <person name="Castelo-Branco R."/>
            <person name="Eusebio N."/>
            <person name="Adriana R."/>
            <person name="Vieira A."/>
            <person name="Brugerolle De Fraissinette N."/>
            <person name="Rezende De Castro R."/>
            <person name="Schneider M.P."/>
            <person name="Vasconcelos V."/>
            <person name="Leao P.N."/>
        </authorList>
    </citation>
    <scope>NUCLEOTIDE SEQUENCE [LARGE SCALE GENOMIC DNA]</scope>
    <source>
        <strain evidence="1 2">LEGE 07299</strain>
    </source>
</reference>
<dbReference type="Proteomes" id="UP000647836">
    <property type="component" value="Unassembled WGS sequence"/>
</dbReference>